<dbReference type="InterPro" id="IPR024997">
    <property type="entry name" value="DUF3892"/>
</dbReference>
<keyword evidence="3" id="KW-1185">Reference proteome</keyword>
<feature type="region of interest" description="Disordered" evidence="1">
    <location>
        <begin position="75"/>
        <end position="94"/>
    </location>
</feature>
<comment type="caution">
    <text evidence="2">The sequence shown here is derived from an EMBL/GenBank/DDBJ whole genome shotgun (WGS) entry which is preliminary data.</text>
</comment>
<accession>A0A3A1UQC8</accession>
<dbReference type="Pfam" id="PF13031">
    <property type="entry name" value="DUF3892"/>
    <property type="match status" value="1"/>
</dbReference>
<dbReference type="OrthoDB" id="1647761at2"/>
<feature type="compositionally biased region" description="Polar residues" evidence="1">
    <location>
        <begin position="84"/>
        <end position="94"/>
    </location>
</feature>
<gene>
    <name evidence="2" type="ORF">D3P08_22220</name>
</gene>
<evidence type="ECO:0000313" key="3">
    <source>
        <dbReference type="Proteomes" id="UP000266482"/>
    </source>
</evidence>
<evidence type="ECO:0000313" key="2">
    <source>
        <dbReference type="EMBL" id="RIX49986.1"/>
    </source>
</evidence>
<evidence type="ECO:0000256" key="1">
    <source>
        <dbReference type="SAM" id="MobiDB-lite"/>
    </source>
</evidence>
<sequence>MNTFDNSQLGQTGNNLQNGDTRERIVAVQKNGDGDLTAFKTSSGRELDYTTALQEVQAGRIAGVNAFKGRDGETYIRGDADGDPTNNLDNLPMF</sequence>
<feature type="region of interest" description="Disordered" evidence="1">
    <location>
        <begin position="1"/>
        <end position="22"/>
    </location>
</feature>
<dbReference type="Proteomes" id="UP000266482">
    <property type="component" value="Unassembled WGS sequence"/>
</dbReference>
<proteinExistence type="predicted"/>
<dbReference type="RefSeq" id="WP_119602314.1">
    <property type="nucleotide sequence ID" value="NZ_QXQA01000017.1"/>
</dbReference>
<name>A0A3A1UQC8_9BACL</name>
<protein>
    <submittedName>
        <fullName evidence="2">DUF3892 domain-containing protein</fullName>
    </submittedName>
</protein>
<feature type="compositionally biased region" description="Polar residues" evidence="1">
    <location>
        <begin position="1"/>
        <end position="19"/>
    </location>
</feature>
<dbReference type="AlphaFoldDB" id="A0A3A1UQC8"/>
<reference evidence="2 3" key="1">
    <citation type="submission" date="2018-09" db="EMBL/GenBank/DDBJ databases">
        <title>Paenibacillus aracenensis nov. sp. isolated from a cave in southern Spain.</title>
        <authorList>
            <person name="Jurado V."/>
            <person name="Gutierrez-Patricio S."/>
            <person name="Gonzalez-Pimentel J.L."/>
            <person name="Miller A.Z."/>
            <person name="Laiz L."/>
            <person name="Saiz-Jimenez C."/>
        </authorList>
    </citation>
    <scope>NUCLEOTIDE SEQUENCE [LARGE SCALE GENOMIC DNA]</scope>
    <source>
        <strain evidence="2 3">DSM 22867</strain>
    </source>
</reference>
<organism evidence="2 3">
    <name type="scientific">Paenibacillus nanensis</name>
    <dbReference type="NCBI Taxonomy" id="393251"/>
    <lineage>
        <taxon>Bacteria</taxon>
        <taxon>Bacillati</taxon>
        <taxon>Bacillota</taxon>
        <taxon>Bacilli</taxon>
        <taxon>Bacillales</taxon>
        <taxon>Paenibacillaceae</taxon>
        <taxon>Paenibacillus</taxon>
    </lineage>
</organism>
<dbReference type="EMBL" id="QXQA01000017">
    <property type="protein sequence ID" value="RIX49986.1"/>
    <property type="molecule type" value="Genomic_DNA"/>
</dbReference>